<gene>
    <name evidence="1" type="ORF">SPARVUS_LOCUS14588855</name>
</gene>
<dbReference type="Proteomes" id="UP001162483">
    <property type="component" value="Unassembled WGS sequence"/>
</dbReference>
<reference evidence="1" key="1">
    <citation type="submission" date="2023-05" db="EMBL/GenBank/DDBJ databases">
        <authorList>
            <person name="Stuckert A."/>
        </authorList>
    </citation>
    <scope>NUCLEOTIDE SEQUENCE</scope>
</reference>
<keyword evidence="2" id="KW-1185">Reference proteome</keyword>
<evidence type="ECO:0000313" key="1">
    <source>
        <dbReference type="EMBL" id="CAI9611697.1"/>
    </source>
</evidence>
<organism evidence="1 2">
    <name type="scientific">Staurois parvus</name>
    <dbReference type="NCBI Taxonomy" id="386267"/>
    <lineage>
        <taxon>Eukaryota</taxon>
        <taxon>Metazoa</taxon>
        <taxon>Chordata</taxon>
        <taxon>Craniata</taxon>
        <taxon>Vertebrata</taxon>
        <taxon>Euteleostomi</taxon>
        <taxon>Amphibia</taxon>
        <taxon>Batrachia</taxon>
        <taxon>Anura</taxon>
        <taxon>Neobatrachia</taxon>
        <taxon>Ranoidea</taxon>
        <taxon>Ranidae</taxon>
        <taxon>Staurois</taxon>
    </lineage>
</organism>
<dbReference type="EMBL" id="CATNWA010019163">
    <property type="protein sequence ID" value="CAI9611697.1"/>
    <property type="molecule type" value="Genomic_DNA"/>
</dbReference>
<comment type="caution">
    <text evidence="1">The sequence shown here is derived from an EMBL/GenBank/DDBJ whole genome shotgun (WGS) entry which is preliminary data.</text>
</comment>
<name>A0ABN9GQG3_9NEOB</name>
<proteinExistence type="predicted"/>
<accession>A0ABN9GQG3</accession>
<protein>
    <submittedName>
        <fullName evidence="1">Uncharacterized protein</fullName>
    </submittedName>
</protein>
<evidence type="ECO:0000313" key="2">
    <source>
        <dbReference type="Proteomes" id="UP001162483"/>
    </source>
</evidence>
<sequence length="147" mass="15727">MPHSSAHLSCLSVLPISASQCHLSMPVSATYQCCQSVPVLSMPVSATYQCCQCCLSEHVSTACQCRLSVHVSATCQCRLSIPYMSAAFQCPSMMPVNAHQCHLPVSPHQCPSVSPISVHQCSLQVPITAASLAHISEGKKSLIYKIL</sequence>